<organism evidence="1">
    <name type="scientific">bioreactor metagenome</name>
    <dbReference type="NCBI Taxonomy" id="1076179"/>
    <lineage>
        <taxon>unclassified sequences</taxon>
        <taxon>metagenomes</taxon>
        <taxon>ecological metagenomes</taxon>
    </lineage>
</organism>
<reference evidence="1" key="1">
    <citation type="submission" date="2019-08" db="EMBL/GenBank/DDBJ databases">
        <authorList>
            <person name="Kucharzyk K."/>
            <person name="Murdoch R.W."/>
            <person name="Higgins S."/>
            <person name="Loffler F."/>
        </authorList>
    </citation>
    <scope>NUCLEOTIDE SEQUENCE</scope>
</reference>
<evidence type="ECO:0008006" key="2">
    <source>
        <dbReference type="Google" id="ProtNLM"/>
    </source>
</evidence>
<evidence type="ECO:0000313" key="1">
    <source>
        <dbReference type="EMBL" id="MPM02531.1"/>
    </source>
</evidence>
<dbReference type="SUPFAM" id="SSF53623">
    <property type="entry name" value="MurD-like peptide ligases, catalytic domain"/>
    <property type="match status" value="1"/>
</dbReference>
<dbReference type="Pfam" id="PF19842">
    <property type="entry name" value="YqeC"/>
    <property type="match status" value="1"/>
</dbReference>
<dbReference type="NCBIfam" id="TIGR03172">
    <property type="entry name" value="selenium cofactor biosynthesis protein YqeC"/>
    <property type="match status" value="1"/>
</dbReference>
<accession>A0A644WGC2</accession>
<dbReference type="InterPro" id="IPR036565">
    <property type="entry name" value="Mur-like_cat_sf"/>
</dbReference>
<dbReference type="GO" id="GO:0005524">
    <property type="term" value="F:ATP binding"/>
    <property type="evidence" value="ECO:0007669"/>
    <property type="project" value="InterPro"/>
</dbReference>
<dbReference type="AlphaFoldDB" id="A0A644WGC2"/>
<proteinExistence type="predicted"/>
<name>A0A644WGC2_9ZZZZ</name>
<dbReference type="EMBL" id="VSSQ01000875">
    <property type="protein sequence ID" value="MPM02531.1"/>
    <property type="molecule type" value="Genomic_DNA"/>
</dbReference>
<protein>
    <recommendedName>
        <fullName evidence="2">Selenium-dependent hydroxylase accessory protein YqeC</fullName>
    </recommendedName>
</protein>
<gene>
    <name evidence="1" type="ORF">SDC9_48780</name>
</gene>
<sequence>MATLLGALCAYIDDAYRCISITGSGGKTTALIELAGYYARQGKRVLVSTTTKLELPAHRAYGCDTYFTDDRILGYRAERAERVFYAGVQAEKAIAPPLAHLRALMKTYDVLLLEADGARHMPLKLHTDFDPVVVDFTTTTLIVVGMSGWGQALGECCFGWNRDEQGVADDEAYLTLLHHERGFLKGAVGKTLILCNQAENTSEKTMHTLSGSLNTIPMFFGSLQTNTLFFRKAP</sequence>
<dbReference type="InterPro" id="IPR017587">
    <property type="entry name" value="YqeC"/>
</dbReference>
<comment type="caution">
    <text evidence="1">The sequence shown here is derived from an EMBL/GenBank/DDBJ whole genome shotgun (WGS) entry which is preliminary data.</text>
</comment>